<dbReference type="GO" id="GO:0004521">
    <property type="term" value="F:RNA endonuclease activity"/>
    <property type="evidence" value="ECO:0007669"/>
    <property type="project" value="UniProtKB-UniRule"/>
</dbReference>
<dbReference type="RefSeq" id="WP_155113802.1">
    <property type="nucleotide sequence ID" value="NZ_WMIB01000026.1"/>
</dbReference>
<feature type="active site" description="Proton acceptor" evidence="9">
    <location>
        <position position="107"/>
    </location>
</feature>
<dbReference type="InterPro" id="IPR000026">
    <property type="entry name" value="N1-like"/>
</dbReference>
<dbReference type="PRINTS" id="PR00117">
    <property type="entry name" value="BARNASE"/>
</dbReference>
<evidence type="ECO:0000256" key="2">
    <source>
        <dbReference type="ARBA" id="ARBA00009006"/>
    </source>
</evidence>
<keyword evidence="4 8" id="KW-0964">Secreted</keyword>
<dbReference type="GO" id="GO:0016787">
    <property type="term" value="F:hydrolase activity"/>
    <property type="evidence" value="ECO:0007669"/>
    <property type="project" value="UniProtKB-KW"/>
</dbReference>
<dbReference type="Gene3D" id="3.10.450.30">
    <property type="entry name" value="Microbial ribonucleases"/>
    <property type="match status" value="1"/>
</dbReference>
<evidence type="ECO:0000256" key="6">
    <source>
        <dbReference type="ARBA" id="ARBA00022759"/>
    </source>
</evidence>
<name>A0A7X2V6L6_9BACI</name>
<evidence type="ECO:0000313" key="11">
    <source>
        <dbReference type="Proteomes" id="UP000434639"/>
    </source>
</evidence>
<evidence type="ECO:0000256" key="7">
    <source>
        <dbReference type="ARBA" id="ARBA00022801"/>
    </source>
</evidence>
<evidence type="ECO:0000256" key="4">
    <source>
        <dbReference type="ARBA" id="ARBA00022525"/>
    </source>
</evidence>
<protein>
    <recommendedName>
        <fullName evidence="3 8">Ribonuclease</fullName>
        <ecNumber evidence="8">3.1.27.-</ecNumber>
    </recommendedName>
</protein>
<dbReference type="EC" id="3.1.27.-" evidence="8"/>
<dbReference type="AlphaFoldDB" id="A0A7X2V6L6"/>
<dbReference type="PIRSF" id="PIRSF001013">
    <property type="entry name" value="Barnase"/>
    <property type="match status" value="1"/>
</dbReference>
<evidence type="ECO:0000256" key="5">
    <source>
        <dbReference type="ARBA" id="ARBA00022722"/>
    </source>
</evidence>
<keyword evidence="11" id="KW-1185">Reference proteome</keyword>
<keyword evidence="8" id="KW-0732">Signal</keyword>
<dbReference type="Pfam" id="PF00545">
    <property type="entry name" value="Ribonuclease"/>
    <property type="match status" value="1"/>
</dbReference>
<dbReference type="Proteomes" id="UP000434639">
    <property type="component" value="Unassembled WGS sequence"/>
</dbReference>
<organism evidence="10 11">
    <name type="scientific">Metabacillus mangrovi</name>
    <dbReference type="NCBI Taxonomy" id="1491830"/>
    <lineage>
        <taxon>Bacteria</taxon>
        <taxon>Bacillati</taxon>
        <taxon>Bacillota</taxon>
        <taxon>Bacilli</taxon>
        <taxon>Bacillales</taxon>
        <taxon>Bacillaceae</taxon>
        <taxon>Metabacillus</taxon>
    </lineage>
</organism>
<comment type="similarity">
    <text evidence="2 8">Belongs to the ribonuclease N1/T1 family.</text>
</comment>
<proteinExistence type="inferred from homology"/>
<dbReference type="GO" id="GO:0005576">
    <property type="term" value="C:extracellular region"/>
    <property type="evidence" value="ECO:0007669"/>
    <property type="project" value="UniProtKB-SubCell"/>
</dbReference>
<dbReference type="InterPro" id="IPR001887">
    <property type="entry name" value="Barnase"/>
</dbReference>
<feature type="signal peptide" evidence="8">
    <location>
        <begin position="1"/>
        <end position="20"/>
    </location>
</feature>
<keyword evidence="7 8" id="KW-0378">Hydrolase</keyword>
<feature type="chain" id="PRO_5039776657" description="Ribonuclease" evidence="8">
    <location>
        <begin position="21"/>
        <end position="144"/>
    </location>
</feature>
<dbReference type="SUPFAM" id="SSF53933">
    <property type="entry name" value="Microbial ribonucleases"/>
    <property type="match status" value="1"/>
</dbReference>
<gene>
    <name evidence="10" type="ORF">GKZ89_18070</name>
</gene>
<dbReference type="EMBL" id="WMIB01000026">
    <property type="protein sequence ID" value="MTH55304.1"/>
    <property type="molecule type" value="Genomic_DNA"/>
</dbReference>
<comment type="subcellular location">
    <subcellularLocation>
        <location evidence="1 8">Secreted</location>
    </subcellularLocation>
</comment>
<comment type="caution">
    <text evidence="10">The sequence shown here is derived from an EMBL/GenBank/DDBJ whole genome shotgun (WGS) entry which is preliminary data.</text>
</comment>
<keyword evidence="5 8" id="KW-0540">Nuclease</keyword>
<dbReference type="InterPro" id="IPR016191">
    <property type="entry name" value="Ribonuclease/ribotoxin"/>
</dbReference>
<keyword evidence="6 8" id="KW-0255">Endonuclease</keyword>
<feature type="active site" description="Proton donor" evidence="9">
    <location>
        <position position="136"/>
    </location>
</feature>
<evidence type="ECO:0000313" key="10">
    <source>
        <dbReference type="EMBL" id="MTH55304.1"/>
    </source>
</evidence>
<reference evidence="10 11" key="1">
    <citation type="journal article" date="2017" name="Int. J. Syst. Evol. Microbiol.">
        <title>Bacillus mangrovi sp. nov., isolated from a sediment sample from a mangrove forest.</title>
        <authorList>
            <person name="Gupta V."/>
            <person name="Singh P.K."/>
            <person name="Korpole S."/>
            <person name="Tanuku N.R.S."/>
            <person name="Pinnaka A.K."/>
        </authorList>
    </citation>
    <scope>NUCLEOTIDE SEQUENCE [LARGE SCALE GENOMIC DNA]</scope>
    <source>
        <strain evidence="10 11">KCTC 33872</strain>
    </source>
</reference>
<dbReference type="OrthoDB" id="9803442at2"/>
<sequence>MNKLMKLGTMLALVFTLAFGGISPSAEHQAPVAKAAEITSFSGIISYLKNYGELPPNFVTKSEASSYGWVSSDCNLADVLPGYSIGGDRFYNREGKLPEASGRIWYEADAYYTSGCRNASRVVYSNDGLYYSTDDHYRTFDSWN</sequence>
<evidence type="ECO:0000256" key="9">
    <source>
        <dbReference type="PIRSR" id="PIRSR001013-1"/>
    </source>
</evidence>
<accession>A0A7X2V6L6</accession>
<evidence type="ECO:0000256" key="1">
    <source>
        <dbReference type="ARBA" id="ARBA00004613"/>
    </source>
</evidence>
<evidence type="ECO:0000256" key="3">
    <source>
        <dbReference type="ARBA" id="ARBA00022214"/>
    </source>
</evidence>
<dbReference type="GO" id="GO:0003723">
    <property type="term" value="F:RNA binding"/>
    <property type="evidence" value="ECO:0007669"/>
    <property type="project" value="UniProtKB-UniRule"/>
</dbReference>
<evidence type="ECO:0000256" key="8">
    <source>
        <dbReference type="PIRNR" id="PIRNR001013"/>
    </source>
</evidence>